<dbReference type="AlphaFoldDB" id="A0A2K8L4M7"/>
<dbReference type="GO" id="GO:0008677">
    <property type="term" value="F:2-dehydropantoate 2-reductase activity"/>
    <property type="evidence" value="ECO:0007669"/>
    <property type="project" value="UniProtKB-EC"/>
</dbReference>
<dbReference type="UniPathway" id="UPA00028">
    <property type="reaction ID" value="UER00004"/>
</dbReference>
<comment type="similarity">
    <text evidence="2 10">Belongs to the ketopantoate reductase family.</text>
</comment>
<dbReference type="SUPFAM" id="SSF48179">
    <property type="entry name" value="6-phosphogluconate dehydrogenase C-terminal domain-like"/>
    <property type="match status" value="1"/>
</dbReference>
<dbReference type="SUPFAM" id="SSF51735">
    <property type="entry name" value="NAD(P)-binding Rossmann-fold domains"/>
    <property type="match status" value="1"/>
</dbReference>
<name>A0A2K8L4M7_9PROT</name>
<dbReference type="OrthoDB" id="5333395at2"/>
<protein>
    <recommendedName>
        <fullName evidence="4 10">2-dehydropantoate 2-reductase</fullName>
        <ecNumber evidence="3 10">1.1.1.169</ecNumber>
    </recommendedName>
    <alternativeName>
        <fullName evidence="8 10">Ketopantoate reductase</fullName>
    </alternativeName>
</protein>
<dbReference type="InterPro" id="IPR013328">
    <property type="entry name" value="6PGD_dom2"/>
</dbReference>
<dbReference type="InterPro" id="IPR013332">
    <property type="entry name" value="KPR_N"/>
</dbReference>
<dbReference type="InterPro" id="IPR013752">
    <property type="entry name" value="KPA_reductase"/>
</dbReference>
<dbReference type="Gene3D" id="3.40.50.720">
    <property type="entry name" value="NAD(P)-binding Rossmann-like Domain"/>
    <property type="match status" value="1"/>
</dbReference>
<evidence type="ECO:0000256" key="7">
    <source>
        <dbReference type="ARBA" id="ARBA00023002"/>
    </source>
</evidence>
<dbReference type="NCBIfam" id="TIGR00745">
    <property type="entry name" value="apbA_panE"/>
    <property type="match status" value="1"/>
</dbReference>
<evidence type="ECO:0000256" key="8">
    <source>
        <dbReference type="ARBA" id="ARBA00032024"/>
    </source>
</evidence>
<evidence type="ECO:0000256" key="5">
    <source>
        <dbReference type="ARBA" id="ARBA00022655"/>
    </source>
</evidence>
<evidence type="ECO:0000256" key="10">
    <source>
        <dbReference type="RuleBase" id="RU362068"/>
    </source>
</evidence>
<dbReference type="PANTHER" id="PTHR21708:SF26">
    <property type="entry name" value="2-DEHYDROPANTOATE 2-REDUCTASE"/>
    <property type="match status" value="1"/>
</dbReference>
<evidence type="ECO:0000256" key="4">
    <source>
        <dbReference type="ARBA" id="ARBA00019465"/>
    </source>
</evidence>
<evidence type="ECO:0000256" key="2">
    <source>
        <dbReference type="ARBA" id="ARBA00007870"/>
    </source>
</evidence>
<feature type="domain" description="Ketopantoate reductase N-terminal" evidence="11">
    <location>
        <begin position="4"/>
        <end position="149"/>
    </location>
</feature>
<gene>
    <name evidence="13" type="ORF">Ga0123462_0314</name>
</gene>
<evidence type="ECO:0000256" key="6">
    <source>
        <dbReference type="ARBA" id="ARBA00022857"/>
    </source>
</evidence>
<dbReference type="PANTHER" id="PTHR21708">
    <property type="entry name" value="PROBABLE 2-DEHYDROPANTOATE 2-REDUCTASE"/>
    <property type="match status" value="1"/>
</dbReference>
<dbReference type="InterPro" id="IPR051402">
    <property type="entry name" value="KPR-Related"/>
</dbReference>
<dbReference type="Pfam" id="PF02558">
    <property type="entry name" value="ApbA"/>
    <property type="match status" value="1"/>
</dbReference>
<dbReference type="Gene3D" id="1.10.1040.10">
    <property type="entry name" value="N-(1-d-carboxylethyl)-l-norvaline Dehydrogenase, domain 2"/>
    <property type="match status" value="1"/>
</dbReference>
<dbReference type="Proteomes" id="UP000231637">
    <property type="component" value="Chromosome"/>
</dbReference>
<evidence type="ECO:0000256" key="3">
    <source>
        <dbReference type="ARBA" id="ARBA00013014"/>
    </source>
</evidence>
<dbReference type="RefSeq" id="WP_100264688.1">
    <property type="nucleotide sequence ID" value="NZ_CP018800.1"/>
</dbReference>
<evidence type="ECO:0000256" key="1">
    <source>
        <dbReference type="ARBA" id="ARBA00004994"/>
    </source>
</evidence>
<comment type="pathway">
    <text evidence="1 10">Cofactor biosynthesis; (R)-pantothenate biosynthesis; (R)-pantoate from 3-methyl-2-oxobutanoate: step 2/2.</text>
</comment>
<organism evidence="13 14">
    <name type="scientific">Mariprofundus ferrinatatus</name>
    <dbReference type="NCBI Taxonomy" id="1921087"/>
    <lineage>
        <taxon>Bacteria</taxon>
        <taxon>Pseudomonadati</taxon>
        <taxon>Pseudomonadota</taxon>
        <taxon>Candidatius Mariprofundia</taxon>
        <taxon>Mariprofundales</taxon>
        <taxon>Mariprofundaceae</taxon>
        <taxon>Mariprofundus</taxon>
    </lineage>
</organism>
<comment type="catalytic activity">
    <reaction evidence="9 10">
        <text>(R)-pantoate + NADP(+) = 2-dehydropantoate + NADPH + H(+)</text>
        <dbReference type="Rhea" id="RHEA:16233"/>
        <dbReference type="ChEBI" id="CHEBI:11561"/>
        <dbReference type="ChEBI" id="CHEBI:15378"/>
        <dbReference type="ChEBI" id="CHEBI:15980"/>
        <dbReference type="ChEBI" id="CHEBI:57783"/>
        <dbReference type="ChEBI" id="CHEBI:58349"/>
        <dbReference type="EC" id="1.1.1.169"/>
    </reaction>
</comment>
<evidence type="ECO:0000256" key="9">
    <source>
        <dbReference type="ARBA" id="ARBA00048793"/>
    </source>
</evidence>
<dbReference type="InterPro" id="IPR008927">
    <property type="entry name" value="6-PGluconate_DH-like_C_sf"/>
</dbReference>
<dbReference type="InterPro" id="IPR003710">
    <property type="entry name" value="ApbA"/>
</dbReference>
<keyword evidence="14" id="KW-1185">Reference proteome</keyword>
<dbReference type="Pfam" id="PF08546">
    <property type="entry name" value="ApbA_C"/>
    <property type="match status" value="1"/>
</dbReference>
<evidence type="ECO:0000259" key="11">
    <source>
        <dbReference type="Pfam" id="PF02558"/>
    </source>
</evidence>
<dbReference type="InterPro" id="IPR036291">
    <property type="entry name" value="NAD(P)-bd_dom_sf"/>
</dbReference>
<feature type="domain" description="Ketopantoate reductase C-terminal" evidence="12">
    <location>
        <begin position="181"/>
        <end position="300"/>
    </location>
</feature>
<evidence type="ECO:0000313" key="13">
    <source>
        <dbReference type="EMBL" id="ATX81189.1"/>
    </source>
</evidence>
<reference evidence="13 14" key="1">
    <citation type="submission" date="2016-12" db="EMBL/GenBank/DDBJ databases">
        <title>Isolation and genomic insights into novel planktonic Zetaproteobacteria from stratified waters of the Chesapeake Bay.</title>
        <authorList>
            <person name="McAllister S.M."/>
            <person name="Kato S."/>
            <person name="Chan C.S."/>
            <person name="Chiu B.K."/>
            <person name="Field E.K."/>
        </authorList>
    </citation>
    <scope>NUCLEOTIDE SEQUENCE [LARGE SCALE GENOMIC DNA]</scope>
    <source>
        <strain evidence="13 14">CP-8</strain>
    </source>
</reference>
<dbReference type="GO" id="GO:0005737">
    <property type="term" value="C:cytoplasm"/>
    <property type="evidence" value="ECO:0007669"/>
    <property type="project" value="TreeGrafter"/>
</dbReference>
<evidence type="ECO:0000259" key="12">
    <source>
        <dbReference type="Pfam" id="PF08546"/>
    </source>
</evidence>
<comment type="function">
    <text evidence="10">Catalyzes the NADPH-dependent reduction of ketopantoate into pantoic acid.</text>
</comment>
<dbReference type="EMBL" id="CP018800">
    <property type="protein sequence ID" value="ATX81189.1"/>
    <property type="molecule type" value="Genomic_DNA"/>
</dbReference>
<proteinExistence type="inferred from homology"/>
<dbReference type="KEGG" id="mfn:Ga0123462_0314"/>
<keyword evidence="7 10" id="KW-0560">Oxidoreductase</keyword>
<keyword evidence="5 10" id="KW-0566">Pantothenate biosynthesis</keyword>
<dbReference type="EC" id="1.1.1.169" evidence="3 10"/>
<accession>A0A2K8L4M7</accession>
<dbReference type="FunFam" id="1.10.1040.10:FF:000017">
    <property type="entry name" value="2-dehydropantoate 2-reductase"/>
    <property type="match status" value="1"/>
</dbReference>
<dbReference type="GO" id="GO:0015940">
    <property type="term" value="P:pantothenate biosynthetic process"/>
    <property type="evidence" value="ECO:0007669"/>
    <property type="project" value="UniProtKB-UniPathway"/>
</dbReference>
<sequence length="308" mass="32747">MRVVFAGSGAVGSHYGSRMQQAGNEIIYLARGAHLEALQKYGLLHESEGRRLSLKVHAGCAPDLAAGADVVVFSSKMTGLEDLIETVKGSITPDSLLVTLQNGIEAPDWVAKAFPDNAVAAGSAFIGARLEAPGHVIHSAAGGIRLGLWQCGAGEHQLCGLVEQLQAGHVPARIDDDPAAMLWRKLLWNTGFNAITAISRRFAREMCESEELLAIVQAAMRETVAVALAEGIDIGEQDILRHIDATLMMGPVKTSMWQDIEAGHLTEVDYLNGVVVRRGAGHDIATPVNRMLTALVHAVEGSGRKPGV</sequence>
<evidence type="ECO:0000313" key="14">
    <source>
        <dbReference type="Proteomes" id="UP000231637"/>
    </source>
</evidence>
<keyword evidence="6 10" id="KW-0521">NADP</keyword>